<reference evidence="1 2" key="1">
    <citation type="submission" date="2013-12" db="EMBL/GenBank/DDBJ databases">
        <authorList>
            <consortium name="DOE Joint Genome Institute"/>
            <person name="Eisen J."/>
            <person name="Huntemann M."/>
            <person name="Han J."/>
            <person name="Chen A."/>
            <person name="Kyrpides N."/>
            <person name="Mavromatis K."/>
            <person name="Markowitz V."/>
            <person name="Palaniappan K."/>
            <person name="Ivanova N."/>
            <person name="Schaumberg A."/>
            <person name="Pati A."/>
            <person name="Liolios K."/>
            <person name="Nordberg H.P."/>
            <person name="Cantor M.N."/>
            <person name="Hua S.X."/>
            <person name="Woyke T."/>
        </authorList>
    </citation>
    <scope>NUCLEOTIDE SEQUENCE [LARGE SCALE GENOMIC DNA]</scope>
    <source>
        <strain evidence="2">DSM 19437</strain>
    </source>
</reference>
<sequence>MNGTIFLKSAIQQFKDYKLLAEKTFAQLEDKDFHYNPDKVNNNLAVNITHMHGNMLSRWTDFLAKDGEKEWRRRDEEFEEQNLNQEQLLQLWEAGWTCLFNALESLHPEDLDKTIYIRTKPLTVLEAVQRQLTHYSYHVGQIVFIGKHIKGDQWQGLSVPKGGSKQFNEQLIQK</sequence>
<evidence type="ECO:0000313" key="2">
    <source>
        <dbReference type="Proteomes" id="UP000003586"/>
    </source>
</evidence>
<dbReference type="Proteomes" id="UP000003586">
    <property type="component" value="Chromosome"/>
</dbReference>
<evidence type="ECO:0008006" key="3">
    <source>
        <dbReference type="Google" id="ProtNLM"/>
    </source>
</evidence>
<organism evidence="1 2">
    <name type="scientific">Niabella soli DSM 19437</name>
    <dbReference type="NCBI Taxonomy" id="929713"/>
    <lineage>
        <taxon>Bacteria</taxon>
        <taxon>Pseudomonadati</taxon>
        <taxon>Bacteroidota</taxon>
        <taxon>Chitinophagia</taxon>
        <taxon>Chitinophagales</taxon>
        <taxon>Chitinophagaceae</taxon>
        <taxon>Niabella</taxon>
    </lineage>
</organism>
<dbReference type="AlphaFoldDB" id="W0EZG0"/>
<dbReference type="OrthoDB" id="68731at2"/>
<dbReference type="Gene3D" id="1.20.120.450">
    <property type="entry name" value="dinb family like domain"/>
    <property type="match status" value="1"/>
</dbReference>
<dbReference type="KEGG" id="nso:NIASO_04060"/>
<dbReference type="RefSeq" id="WP_008583379.1">
    <property type="nucleotide sequence ID" value="NZ_CP007035.1"/>
</dbReference>
<accession>W0EZG0</accession>
<name>W0EZG0_9BACT</name>
<dbReference type="SUPFAM" id="SSF109854">
    <property type="entry name" value="DinB/YfiT-like putative metalloenzymes"/>
    <property type="match status" value="1"/>
</dbReference>
<dbReference type="InterPro" id="IPR034660">
    <property type="entry name" value="DinB/YfiT-like"/>
</dbReference>
<dbReference type="eggNOG" id="COG2318">
    <property type="taxonomic scope" value="Bacteria"/>
</dbReference>
<dbReference type="InterPro" id="IPR011466">
    <property type="entry name" value="DUF1572"/>
</dbReference>
<protein>
    <recommendedName>
        <fullName evidence="3">DUF1572 domain-containing protein</fullName>
    </recommendedName>
</protein>
<dbReference type="EMBL" id="CP007035">
    <property type="protein sequence ID" value="AHF14584.1"/>
    <property type="molecule type" value="Genomic_DNA"/>
</dbReference>
<dbReference type="HOGENOM" id="CLU_112806_0_0_10"/>
<gene>
    <name evidence="1" type="ORF">NIASO_04060</name>
</gene>
<keyword evidence="2" id="KW-1185">Reference proteome</keyword>
<dbReference type="STRING" id="929713.NIASO_04060"/>
<evidence type="ECO:0000313" key="1">
    <source>
        <dbReference type="EMBL" id="AHF14584.1"/>
    </source>
</evidence>
<proteinExistence type="predicted"/>
<dbReference type="Pfam" id="PF07609">
    <property type="entry name" value="DUF1572"/>
    <property type="match status" value="1"/>
</dbReference>